<sequence>MAGEVYGGGGRVLLAKVALVVLTTAASASAQTRSPEADTLRVFRNSLRGPGGDPPRWLNQWVTNPFPCGGGGDAPQWIGIRRCAGGHVVAIDLEGLGLEGAAPDLRILAPLQGLRSLSLAGNNLTGAFPDVSPLPALKSFFLARNSLSGEIPDGAFAALRGLQKLDLSDNAFTGRIPSSMATSGRLIDVNLSNNNFSGPVPDGLLRLGANLHVQGEFARHGLYVELGKGKYAAKSKCLMNLLYLFCYWYILP</sequence>
<dbReference type="PANTHER" id="PTHR48007">
    <property type="entry name" value="LEUCINE-RICH REPEAT RECEPTOR-LIKE PROTEIN KINASE PXC1"/>
    <property type="match status" value="1"/>
</dbReference>
<dbReference type="InterPro" id="IPR001611">
    <property type="entry name" value="Leu-rich_rpt"/>
</dbReference>
<dbReference type="Pfam" id="PF13855">
    <property type="entry name" value="LRR_8"/>
    <property type="match status" value="1"/>
</dbReference>
<dbReference type="OrthoDB" id="676979at2759"/>
<dbReference type="InterPro" id="IPR046959">
    <property type="entry name" value="PRK1-6/SRF4-like"/>
</dbReference>
<organism evidence="6 7">
    <name type="scientific">Digitaria exilis</name>
    <dbReference type="NCBI Taxonomy" id="1010633"/>
    <lineage>
        <taxon>Eukaryota</taxon>
        <taxon>Viridiplantae</taxon>
        <taxon>Streptophyta</taxon>
        <taxon>Embryophyta</taxon>
        <taxon>Tracheophyta</taxon>
        <taxon>Spermatophyta</taxon>
        <taxon>Magnoliopsida</taxon>
        <taxon>Liliopsida</taxon>
        <taxon>Poales</taxon>
        <taxon>Poaceae</taxon>
        <taxon>PACMAD clade</taxon>
        <taxon>Panicoideae</taxon>
        <taxon>Panicodae</taxon>
        <taxon>Paniceae</taxon>
        <taxon>Anthephorinae</taxon>
        <taxon>Digitaria</taxon>
    </lineage>
</organism>
<keyword evidence="4" id="KW-0325">Glycoprotein</keyword>
<feature type="chain" id="PRO_5032377865" description="Leucine-rich repeat-containing N-terminal plant-type domain-containing protein" evidence="5">
    <location>
        <begin position="31"/>
        <end position="252"/>
    </location>
</feature>
<evidence type="ECO:0008006" key="8">
    <source>
        <dbReference type="Google" id="ProtNLM"/>
    </source>
</evidence>
<comment type="caution">
    <text evidence="6">The sequence shown here is derived from an EMBL/GenBank/DDBJ whole genome shotgun (WGS) entry which is preliminary data.</text>
</comment>
<dbReference type="Proteomes" id="UP000636709">
    <property type="component" value="Unassembled WGS sequence"/>
</dbReference>
<keyword evidence="3" id="KW-0677">Repeat</keyword>
<protein>
    <recommendedName>
        <fullName evidence="8">Leucine-rich repeat-containing N-terminal plant-type domain-containing protein</fullName>
    </recommendedName>
</protein>
<evidence type="ECO:0000313" key="7">
    <source>
        <dbReference type="Proteomes" id="UP000636709"/>
    </source>
</evidence>
<feature type="signal peptide" evidence="5">
    <location>
        <begin position="1"/>
        <end position="30"/>
    </location>
</feature>
<dbReference type="PANTHER" id="PTHR48007:SF64">
    <property type="entry name" value="POLLEN RECEPTOR-LIKE KINASE 1"/>
    <property type="match status" value="1"/>
</dbReference>
<dbReference type="SUPFAM" id="SSF52058">
    <property type="entry name" value="L domain-like"/>
    <property type="match status" value="1"/>
</dbReference>
<evidence type="ECO:0000313" key="6">
    <source>
        <dbReference type="EMBL" id="KAF8658646.1"/>
    </source>
</evidence>
<evidence type="ECO:0000256" key="1">
    <source>
        <dbReference type="ARBA" id="ARBA00022614"/>
    </source>
</evidence>
<dbReference type="EMBL" id="JACEFO010002479">
    <property type="protein sequence ID" value="KAF8658646.1"/>
    <property type="molecule type" value="Genomic_DNA"/>
</dbReference>
<gene>
    <name evidence="6" type="ORF">HU200_059112</name>
</gene>
<reference evidence="6" key="1">
    <citation type="submission" date="2020-07" db="EMBL/GenBank/DDBJ databases">
        <title>Genome sequence and genetic diversity analysis of an under-domesticated orphan crop, white fonio (Digitaria exilis).</title>
        <authorList>
            <person name="Bennetzen J.L."/>
            <person name="Chen S."/>
            <person name="Ma X."/>
            <person name="Wang X."/>
            <person name="Yssel A.E.J."/>
            <person name="Chaluvadi S.R."/>
            <person name="Johnson M."/>
            <person name="Gangashetty P."/>
            <person name="Hamidou F."/>
            <person name="Sanogo M.D."/>
            <person name="Zwaenepoel A."/>
            <person name="Wallace J."/>
            <person name="Van De Peer Y."/>
            <person name="Van Deynze A."/>
        </authorList>
    </citation>
    <scope>NUCLEOTIDE SEQUENCE</scope>
    <source>
        <tissue evidence="6">Leaves</tissue>
    </source>
</reference>
<evidence type="ECO:0000256" key="4">
    <source>
        <dbReference type="ARBA" id="ARBA00023180"/>
    </source>
</evidence>
<dbReference type="FunFam" id="3.80.10.10:FF:000041">
    <property type="entry name" value="LRR receptor-like serine/threonine-protein kinase ERECTA"/>
    <property type="match status" value="1"/>
</dbReference>
<dbReference type="InterPro" id="IPR032675">
    <property type="entry name" value="LRR_dom_sf"/>
</dbReference>
<keyword evidence="1" id="KW-0433">Leucine-rich repeat</keyword>
<dbReference type="Pfam" id="PF00560">
    <property type="entry name" value="LRR_1"/>
    <property type="match status" value="1"/>
</dbReference>
<dbReference type="Gene3D" id="3.80.10.10">
    <property type="entry name" value="Ribonuclease Inhibitor"/>
    <property type="match status" value="2"/>
</dbReference>
<name>A0A835E1F9_9POAL</name>
<dbReference type="AlphaFoldDB" id="A0A835E1F9"/>
<accession>A0A835E1F9</accession>
<keyword evidence="7" id="KW-1185">Reference proteome</keyword>
<proteinExistence type="predicted"/>
<keyword evidence="2 5" id="KW-0732">Signal</keyword>
<evidence type="ECO:0000256" key="5">
    <source>
        <dbReference type="SAM" id="SignalP"/>
    </source>
</evidence>
<evidence type="ECO:0000256" key="3">
    <source>
        <dbReference type="ARBA" id="ARBA00022737"/>
    </source>
</evidence>
<evidence type="ECO:0000256" key="2">
    <source>
        <dbReference type="ARBA" id="ARBA00022729"/>
    </source>
</evidence>